<dbReference type="AlphaFoldDB" id="A0A9X2VKG6"/>
<evidence type="ECO:0000256" key="1">
    <source>
        <dbReference type="SAM" id="MobiDB-lite"/>
    </source>
</evidence>
<feature type="compositionally biased region" description="Low complexity" evidence="1">
    <location>
        <begin position="10"/>
        <end position="33"/>
    </location>
</feature>
<feature type="region of interest" description="Disordered" evidence="1">
    <location>
        <begin position="1"/>
        <end position="42"/>
    </location>
</feature>
<name>A0A9X2VKG6_9PSEU</name>
<dbReference type="Proteomes" id="UP001141259">
    <property type="component" value="Unassembled WGS sequence"/>
</dbReference>
<accession>A0A9X2VKG6</accession>
<sequence length="42" mass="4338">MIRRDHSSVSSCCTATRTPSASSSAPMSSASRAVPAIRMVPS</sequence>
<proteinExistence type="predicted"/>
<protein>
    <submittedName>
        <fullName evidence="2">Uncharacterized protein</fullName>
    </submittedName>
</protein>
<dbReference type="EMBL" id="JANYMP010000005">
    <property type="protein sequence ID" value="MCS7478054.1"/>
    <property type="molecule type" value="Genomic_DNA"/>
</dbReference>
<gene>
    <name evidence="2" type="ORF">NZH93_14425</name>
</gene>
<organism evidence="2 3">
    <name type="scientific">Umezawaea endophytica</name>
    <dbReference type="NCBI Taxonomy" id="1654476"/>
    <lineage>
        <taxon>Bacteria</taxon>
        <taxon>Bacillati</taxon>
        <taxon>Actinomycetota</taxon>
        <taxon>Actinomycetes</taxon>
        <taxon>Pseudonocardiales</taxon>
        <taxon>Pseudonocardiaceae</taxon>
        <taxon>Umezawaea</taxon>
    </lineage>
</organism>
<comment type="caution">
    <text evidence="2">The sequence shown here is derived from an EMBL/GenBank/DDBJ whole genome shotgun (WGS) entry which is preliminary data.</text>
</comment>
<keyword evidence="3" id="KW-1185">Reference proteome</keyword>
<evidence type="ECO:0000313" key="3">
    <source>
        <dbReference type="Proteomes" id="UP001141259"/>
    </source>
</evidence>
<reference evidence="2" key="1">
    <citation type="submission" date="2022-08" db="EMBL/GenBank/DDBJ databases">
        <authorList>
            <person name="Tistechok S."/>
            <person name="Samborskyy M."/>
            <person name="Roman I."/>
        </authorList>
    </citation>
    <scope>NUCLEOTIDE SEQUENCE</scope>
    <source>
        <strain evidence="2">DSM 103496</strain>
    </source>
</reference>
<evidence type="ECO:0000313" key="2">
    <source>
        <dbReference type="EMBL" id="MCS7478054.1"/>
    </source>
</evidence>
<dbReference type="RefSeq" id="WP_259623554.1">
    <property type="nucleotide sequence ID" value="NZ_JANYMP010000005.1"/>
</dbReference>